<comment type="caution">
    <text evidence="1">The sequence shown here is derived from an EMBL/GenBank/DDBJ whole genome shotgun (WGS) entry which is preliminary data.</text>
</comment>
<dbReference type="Proteomes" id="UP000839895">
    <property type="component" value="Unassembled WGS sequence"/>
</dbReference>
<organism evidence="1">
    <name type="scientific">Salmonella enterica subsp. enterica serovar Poona</name>
    <dbReference type="NCBI Taxonomy" id="436295"/>
    <lineage>
        <taxon>Bacteria</taxon>
        <taxon>Pseudomonadati</taxon>
        <taxon>Pseudomonadota</taxon>
        <taxon>Gammaproteobacteria</taxon>
        <taxon>Enterobacterales</taxon>
        <taxon>Enterobacteriaceae</taxon>
        <taxon>Salmonella</taxon>
    </lineage>
</organism>
<evidence type="ECO:0008006" key="2">
    <source>
        <dbReference type="Google" id="ProtNLM"/>
    </source>
</evidence>
<proteinExistence type="predicted"/>
<dbReference type="EMBL" id="AAHDIV010000121">
    <property type="protein sequence ID" value="EBU8137097.1"/>
    <property type="molecule type" value="Genomic_DNA"/>
</dbReference>
<sequence length="128" mass="13011">LLNMTIENLTSVNMNGTAIYNNTSAAWDKSYETADNPNAGWIFENTSVNATSANLSGVGFINAAINITSGSLNITNNGAAVLSNSTVNVSSGNVSIVSGAGQADLAKTNITAQGNITLTTPGQADLTN</sequence>
<feature type="non-terminal residue" evidence="1">
    <location>
        <position position="1"/>
    </location>
</feature>
<feature type="non-terminal residue" evidence="1">
    <location>
        <position position="128"/>
    </location>
</feature>
<gene>
    <name evidence="1" type="ORF">DLM27_26390</name>
</gene>
<name>A0A5V6NKX4_SALET</name>
<evidence type="ECO:0000313" key="1">
    <source>
        <dbReference type="EMBL" id="EBU8137097.1"/>
    </source>
</evidence>
<protein>
    <recommendedName>
        <fullName evidence="2">Autotransporter outer membrane beta-barrel domain-containing protein</fullName>
    </recommendedName>
</protein>
<reference evidence="1" key="1">
    <citation type="submission" date="2018-05" db="EMBL/GenBank/DDBJ databases">
        <authorList>
            <person name="Ashton P.M."/>
            <person name="Dallman T."/>
            <person name="Nair S."/>
            <person name="De Pinna E."/>
            <person name="Peters T."/>
            <person name="Grant K."/>
        </authorList>
    </citation>
    <scope>NUCLEOTIDE SEQUENCE [LARGE SCALE GENOMIC DNA]</scope>
    <source>
        <strain evidence="1">127535</strain>
    </source>
</reference>
<accession>A0A5V6NKX4</accession>
<dbReference type="AlphaFoldDB" id="A0A5V6NKX4"/>